<organism evidence="3 4">
    <name type="scientific">Venturia inaequalis</name>
    <name type="common">Apple scab fungus</name>
    <dbReference type="NCBI Taxonomy" id="5025"/>
    <lineage>
        <taxon>Eukaryota</taxon>
        <taxon>Fungi</taxon>
        <taxon>Dikarya</taxon>
        <taxon>Ascomycota</taxon>
        <taxon>Pezizomycotina</taxon>
        <taxon>Dothideomycetes</taxon>
        <taxon>Pleosporomycetidae</taxon>
        <taxon>Venturiales</taxon>
        <taxon>Venturiaceae</taxon>
        <taxon>Venturia</taxon>
    </lineage>
</organism>
<dbReference type="InterPro" id="IPR050300">
    <property type="entry name" value="GDXG_lipolytic_enzyme"/>
</dbReference>
<evidence type="ECO:0000313" key="3">
    <source>
        <dbReference type="EMBL" id="KAE9983846.1"/>
    </source>
</evidence>
<proteinExistence type="predicted"/>
<dbReference type="Proteomes" id="UP000447873">
    <property type="component" value="Unassembled WGS sequence"/>
</dbReference>
<dbReference type="Gene3D" id="3.40.50.1820">
    <property type="entry name" value="alpha/beta hydrolase"/>
    <property type="match status" value="1"/>
</dbReference>
<dbReference type="PANTHER" id="PTHR48081:SF8">
    <property type="entry name" value="ALPHA_BETA HYDROLASE FOLD-3 DOMAIN-CONTAINING PROTEIN-RELATED"/>
    <property type="match status" value="1"/>
</dbReference>
<accession>A0A8H3Z907</accession>
<sequence>MAVDEEWKEFGSWQFMKTFKPPQLNGSIAEVKASLIAHHASKAANEPASKEKTTTTENDGVIIQDLSVPARDNHNIPIRVYKPVKTQKPQPPVLLWFHGGGFCFGSLNSENQNCKDCVLDLDCICINIDFRQAPEHPFPIPVLDCWDVVKWVSRNAHLLGADLEAGFVVAGAASGANIAAVLSHLSRDEALSPPLTGALLITPSLADYRVEEHVANSWKGSLNSYVEYRENQVLDVALITTMMDAYQPAPKSLLYNLFADDDLSRFEGLPKTVLQVCEKDPLRDEALLYESLLRKNGAKKTKLYFYSGVPHGFYNWAPHIAASKRLRNDTLEGLRWLLSGSE</sequence>
<dbReference type="SUPFAM" id="SSF53474">
    <property type="entry name" value="alpha/beta-Hydrolases"/>
    <property type="match status" value="1"/>
</dbReference>
<evidence type="ECO:0000256" key="1">
    <source>
        <dbReference type="ARBA" id="ARBA00022801"/>
    </source>
</evidence>
<evidence type="ECO:0000259" key="2">
    <source>
        <dbReference type="Pfam" id="PF07859"/>
    </source>
</evidence>
<dbReference type="PANTHER" id="PTHR48081">
    <property type="entry name" value="AB HYDROLASE SUPERFAMILY PROTEIN C4A8.06C"/>
    <property type="match status" value="1"/>
</dbReference>
<dbReference type="InterPro" id="IPR029058">
    <property type="entry name" value="AB_hydrolase_fold"/>
</dbReference>
<keyword evidence="1" id="KW-0378">Hydrolase</keyword>
<dbReference type="GO" id="GO:0016787">
    <property type="term" value="F:hydrolase activity"/>
    <property type="evidence" value="ECO:0007669"/>
    <property type="project" value="UniProtKB-KW"/>
</dbReference>
<dbReference type="InterPro" id="IPR013094">
    <property type="entry name" value="AB_hydrolase_3"/>
</dbReference>
<protein>
    <recommendedName>
        <fullName evidence="2">Alpha/beta hydrolase fold-3 domain-containing protein</fullName>
    </recommendedName>
</protein>
<gene>
    <name evidence="3" type="ORF">EG328_009460</name>
</gene>
<dbReference type="Pfam" id="PF07859">
    <property type="entry name" value="Abhydrolase_3"/>
    <property type="match status" value="1"/>
</dbReference>
<feature type="domain" description="Alpha/beta hydrolase fold-3" evidence="2">
    <location>
        <begin position="94"/>
        <end position="314"/>
    </location>
</feature>
<comment type="caution">
    <text evidence="3">The sequence shown here is derived from an EMBL/GenBank/DDBJ whole genome shotgun (WGS) entry which is preliminary data.</text>
</comment>
<reference evidence="3 4" key="1">
    <citation type="submission" date="2018-12" db="EMBL/GenBank/DDBJ databases">
        <title>Venturia inaequalis Genome Resource.</title>
        <authorList>
            <person name="Lichtner F.J."/>
        </authorList>
    </citation>
    <scope>NUCLEOTIDE SEQUENCE [LARGE SCALE GENOMIC DNA]</scope>
    <source>
        <strain evidence="3 4">120213</strain>
    </source>
</reference>
<name>A0A8H3Z907_VENIN</name>
<dbReference type="AlphaFoldDB" id="A0A8H3Z907"/>
<dbReference type="EMBL" id="WNWS01000057">
    <property type="protein sequence ID" value="KAE9983846.1"/>
    <property type="molecule type" value="Genomic_DNA"/>
</dbReference>
<evidence type="ECO:0000313" key="4">
    <source>
        <dbReference type="Proteomes" id="UP000447873"/>
    </source>
</evidence>